<dbReference type="SUPFAM" id="SSF53720">
    <property type="entry name" value="ALDH-like"/>
    <property type="match status" value="1"/>
</dbReference>
<evidence type="ECO:0000256" key="2">
    <source>
        <dbReference type="ARBA" id="ARBA00023002"/>
    </source>
</evidence>
<dbReference type="InterPro" id="IPR015590">
    <property type="entry name" value="Aldehyde_DH_dom"/>
</dbReference>
<dbReference type="RefSeq" id="WP_150893955.1">
    <property type="nucleotide sequence ID" value="NZ_VYUY01000015.1"/>
</dbReference>
<dbReference type="Proteomes" id="UP000326838">
    <property type="component" value="Unassembled WGS sequence"/>
</dbReference>
<dbReference type="PROSITE" id="PS00687">
    <property type="entry name" value="ALDEHYDE_DEHYDR_GLU"/>
    <property type="match status" value="1"/>
</dbReference>
<feature type="domain" description="Aldehyde dehydrogenase" evidence="5">
    <location>
        <begin position="21"/>
        <end position="482"/>
    </location>
</feature>
<protein>
    <submittedName>
        <fullName evidence="6">Aldehyde dehydrogenase</fullName>
    </submittedName>
</protein>
<dbReference type="Gene3D" id="3.40.309.10">
    <property type="entry name" value="Aldehyde Dehydrogenase, Chain A, domain 2"/>
    <property type="match status" value="1"/>
</dbReference>
<evidence type="ECO:0000313" key="7">
    <source>
        <dbReference type="Proteomes" id="UP000326838"/>
    </source>
</evidence>
<dbReference type="PANTHER" id="PTHR42804:SF1">
    <property type="entry name" value="ALDEHYDE DEHYDROGENASE-RELATED"/>
    <property type="match status" value="1"/>
</dbReference>
<feature type="active site" evidence="3">
    <location>
        <position position="261"/>
    </location>
</feature>
<dbReference type="InterPro" id="IPR016162">
    <property type="entry name" value="Ald_DH_N"/>
</dbReference>
<name>A0A5N0TDS6_9MICO</name>
<proteinExistence type="inferred from homology"/>
<dbReference type="Pfam" id="PF00171">
    <property type="entry name" value="Aldedh"/>
    <property type="match status" value="1"/>
</dbReference>
<evidence type="ECO:0000313" key="6">
    <source>
        <dbReference type="EMBL" id="KAA9132237.1"/>
    </source>
</evidence>
<dbReference type="InterPro" id="IPR016163">
    <property type="entry name" value="Ald_DH_C"/>
</dbReference>
<evidence type="ECO:0000256" key="4">
    <source>
        <dbReference type="RuleBase" id="RU003345"/>
    </source>
</evidence>
<dbReference type="InterPro" id="IPR016161">
    <property type="entry name" value="Ald_DH/histidinol_DH"/>
</dbReference>
<dbReference type="EMBL" id="VYUY01000015">
    <property type="protein sequence ID" value="KAA9132237.1"/>
    <property type="molecule type" value="Genomic_DNA"/>
</dbReference>
<evidence type="ECO:0000256" key="1">
    <source>
        <dbReference type="ARBA" id="ARBA00009986"/>
    </source>
</evidence>
<reference evidence="7" key="1">
    <citation type="submission" date="2019-09" db="EMBL/GenBank/DDBJ databases">
        <title>Mumia zhuanghuii sp. nov. isolated from the intestinal contents of plateau pika (Ochotona curzoniae) in the Qinghai-Tibet plateau of China.</title>
        <authorList>
            <person name="Tian Z."/>
        </authorList>
    </citation>
    <scope>NUCLEOTIDE SEQUENCE [LARGE SCALE GENOMIC DNA]</scope>
    <source>
        <strain evidence="7">L-033</strain>
    </source>
</reference>
<gene>
    <name evidence="6" type="ORF">F6B40_11040</name>
</gene>
<dbReference type="CDD" id="cd07139">
    <property type="entry name" value="ALDH_AldA-Rv0768"/>
    <property type="match status" value="1"/>
</dbReference>
<organism evidence="6 7">
    <name type="scientific">Microbacterium caowuchunii</name>
    <dbReference type="NCBI Taxonomy" id="2614638"/>
    <lineage>
        <taxon>Bacteria</taxon>
        <taxon>Bacillati</taxon>
        <taxon>Actinomycetota</taxon>
        <taxon>Actinomycetes</taxon>
        <taxon>Micrococcales</taxon>
        <taxon>Microbacteriaceae</taxon>
        <taxon>Microbacterium</taxon>
    </lineage>
</organism>
<comment type="similarity">
    <text evidence="1 4">Belongs to the aldehyde dehydrogenase family.</text>
</comment>
<dbReference type="FunFam" id="3.40.605.10:FF:000007">
    <property type="entry name" value="NAD/NADP-dependent betaine aldehyde dehydrogenase"/>
    <property type="match status" value="1"/>
</dbReference>
<dbReference type="GO" id="GO:0016620">
    <property type="term" value="F:oxidoreductase activity, acting on the aldehyde or oxo group of donors, NAD or NADP as acceptor"/>
    <property type="evidence" value="ECO:0007669"/>
    <property type="project" value="InterPro"/>
</dbReference>
<dbReference type="Gene3D" id="3.40.605.10">
    <property type="entry name" value="Aldehyde Dehydrogenase, Chain A, domain 1"/>
    <property type="match status" value="1"/>
</dbReference>
<keyword evidence="7" id="KW-1185">Reference proteome</keyword>
<evidence type="ECO:0000256" key="3">
    <source>
        <dbReference type="PROSITE-ProRule" id="PRU10007"/>
    </source>
</evidence>
<dbReference type="AlphaFoldDB" id="A0A5N0TDS6"/>
<comment type="caution">
    <text evidence="6">The sequence shown here is derived from an EMBL/GenBank/DDBJ whole genome shotgun (WGS) entry which is preliminary data.</text>
</comment>
<dbReference type="PANTHER" id="PTHR42804">
    <property type="entry name" value="ALDEHYDE DEHYDROGENASE"/>
    <property type="match status" value="1"/>
</dbReference>
<evidence type="ECO:0000259" key="5">
    <source>
        <dbReference type="Pfam" id="PF00171"/>
    </source>
</evidence>
<sequence>MTLTPTSPTLSRDRIFAGGEWLSPASSAELVVESPVDHSEVGRAPDGTAEDVDIAVRAAREAFDHGPWPRMTAAERADWLDRLADEMERRGGTTSEIITAEIGQPVRLSRPWAGVRPITHLRYYANVARRPDFEEEERPNVYGTGNSIIRHEPLGVAALIVPWNHPQASLTLKLAPALAAGCTVVIKPAPESPLDVYQFAEASLAIGMPPGVINIVPGGRDTGQALVAHPGTDKIGFTGSSEAGRHIASVAGGRLVPVTLELGGKSAAVILESADLDAAFTSLRTAAFDNTGQTCALMSRILAPRALYPEIHERLVALAGDLVVGDPTDEATELGPLVSRRIHDRVSGMVERARAAGATVVTGGQVLPPEGYFYAPTIVTDAAVDSEIAQDEVFGPVVTLLPYDTVDEAVRIANDSHYGLAGAVYGAPDEVLGVARRIRTGSIGLNGYRPDLNTPYGGYKDSGLGREFAPEAVRNFQETKSIWR</sequence>
<keyword evidence="2 4" id="KW-0560">Oxidoreductase</keyword>
<dbReference type="InterPro" id="IPR029510">
    <property type="entry name" value="Ald_DH_CS_GLU"/>
</dbReference>
<accession>A0A5N0TDS6</accession>